<evidence type="ECO:0000313" key="4">
    <source>
        <dbReference type="EMBL" id="MDE8563518.1"/>
    </source>
</evidence>
<dbReference type="EMBL" id="JAQOTG010000004">
    <property type="protein sequence ID" value="MDE8563518.1"/>
    <property type="molecule type" value="Genomic_DNA"/>
</dbReference>
<gene>
    <name evidence="3 5" type="primary">fdhD</name>
    <name evidence="5" type="ORF">P9850_13670</name>
    <name evidence="4" type="ORF">PNH38_06395</name>
</gene>
<comment type="caution">
    <text evidence="3">Lacks conserved residue(s) required for the propagation of feature annotation.</text>
</comment>
<evidence type="ECO:0000313" key="7">
    <source>
        <dbReference type="Proteomes" id="UP001339962"/>
    </source>
</evidence>
<dbReference type="Gene3D" id="3.10.20.10">
    <property type="match status" value="1"/>
</dbReference>
<dbReference type="GO" id="GO:0097163">
    <property type="term" value="F:sulfur carrier activity"/>
    <property type="evidence" value="ECO:0007669"/>
    <property type="project" value="UniProtKB-UniRule"/>
</dbReference>
<comment type="caution">
    <text evidence="5">The sequence shown here is derived from an EMBL/GenBank/DDBJ whole genome shotgun (WGS) entry which is preliminary data.</text>
</comment>
<comment type="similarity">
    <text evidence="3">Belongs to the FdhD family.</text>
</comment>
<comment type="subcellular location">
    <subcellularLocation>
        <location evidence="3">Cytoplasm</location>
    </subcellularLocation>
</comment>
<dbReference type="GO" id="GO:0006777">
    <property type="term" value="P:Mo-molybdopterin cofactor biosynthetic process"/>
    <property type="evidence" value="ECO:0007669"/>
    <property type="project" value="UniProtKB-UniRule"/>
</dbReference>
<evidence type="ECO:0000313" key="5">
    <source>
        <dbReference type="EMBL" id="MED5052855.1"/>
    </source>
</evidence>
<keyword evidence="1 3" id="KW-0963">Cytoplasm</keyword>
<dbReference type="Gene3D" id="3.40.140.10">
    <property type="entry name" value="Cytidine Deaminase, domain 2"/>
    <property type="match status" value="1"/>
</dbReference>
<proteinExistence type="inferred from homology"/>
<reference evidence="5 7" key="2">
    <citation type="submission" date="2023-03" db="EMBL/GenBank/DDBJ databases">
        <title>Bacillus Genome Sequencing.</title>
        <authorList>
            <person name="Dunlap C."/>
        </authorList>
    </citation>
    <scope>NUCLEOTIDE SEQUENCE [LARGE SCALE GENOMIC DNA]</scope>
    <source>
        <strain evidence="5 7">NRS-38</strain>
    </source>
</reference>
<dbReference type="InterPro" id="IPR003786">
    <property type="entry name" value="FdhD"/>
</dbReference>
<keyword evidence="6" id="KW-1185">Reference proteome</keyword>
<sequence>MEGELHEQEDAIVLEQPLTIIVNGEEFATLVCSPEHLDELVLGFLASEGVIRFHDDIHQLSIDEERGFAYVDLSVPLAPASSFSKRFIGSCCGKSRQFYLLNDVKTAKTITTSTRIRVEQCFALMNTLQNESTVFRHTGGVHNAALCNEEGMIIARSDIGRHNALDKIYGYCLRHAIPMRDKLVAFSGRVSSEILLKASKMGAGIVLSKSAPTDLALQLADDLHMTVVGFIRGTTLNIYTHPERIIV</sequence>
<dbReference type="InterPro" id="IPR016193">
    <property type="entry name" value="Cytidine_deaminase-like"/>
</dbReference>
<dbReference type="PANTHER" id="PTHR30592">
    <property type="entry name" value="FORMATE DEHYDROGENASE"/>
    <property type="match status" value="1"/>
</dbReference>
<dbReference type="AlphaFoldDB" id="A0ABD5IYP1"/>
<name>A0ABD5IYP1_9BACL</name>
<comment type="function">
    <text evidence="3">Required for formate dehydrogenase (FDH) activity. Acts as a sulfur carrier protein that transfers sulfur from IscS to the molybdenum cofactor prior to its insertion into FDH.</text>
</comment>
<dbReference type="HAMAP" id="MF_00187">
    <property type="entry name" value="FdhD"/>
    <property type="match status" value="1"/>
</dbReference>
<dbReference type="Proteomes" id="UP001213979">
    <property type="component" value="Unassembled WGS sequence"/>
</dbReference>
<evidence type="ECO:0000256" key="1">
    <source>
        <dbReference type="ARBA" id="ARBA00022490"/>
    </source>
</evidence>
<dbReference type="Proteomes" id="UP001339962">
    <property type="component" value="Unassembled WGS sequence"/>
</dbReference>
<keyword evidence="2 3" id="KW-0501">Molybdenum cofactor biosynthesis</keyword>
<dbReference type="Pfam" id="PF02634">
    <property type="entry name" value="FdhD-NarQ"/>
    <property type="match status" value="1"/>
</dbReference>
<evidence type="ECO:0000313" key="6">
    <source>
        <dbReference type="Proteomes" id="UP001213979"/>
    </source>
</evidence>
<dbReference type="RefSeq" id="WP_221212109.1">
    <property type="nucleotide sequence ID" value="NZ_JACIDF010000008.1"/>
</dbReference>
<dbReference type="SUPFAM" id="SSF53927">
    <property type="entry name" value="Cytidine deaminase-like"/>
    <property type="match status" value="1"/>
</dbReference>
<dbReference type="NCBIfam" id="TIGR00129">
    <property type="entry name" value="fdhD_narQ"/>
    <property type="match status" value="1"/>
</dbReference>
<feature type="active site" description="Cysteine persulfide intermediate" evidence="3">
    <location>
        <position position="92"/>
    </location>
</feature>
<organism evidence="5 7">
    <name type="scientific">Anoxybacteroides rupiense</name>
    <dbReference type="NCBI Taxonomy" id="311460"/>
    <lineage>
        <taxon>Bacteria</taxon>
        <taxon>Bacillati</taxon>
        <taxon>Bacillota</taxon>
        <taxon>Bacilli</taxon>
        <taxon>Bacillales</taxon>
        <taxon>Anoxybacillaceae</taxon>
        <taxon>Anoxybacteroides</taxon>
    </lineage>
</organism>
<protein>
    <recommendedName>
        <fullName evidence="3">Sulfur carrier protein FdhD</fullName>
    </recommendedName>
</protein>
<evidence type="ECO:0000256" key="3">
    <source>
        <dbReference type="HAMAP-Rule" id="MF_00187"/>
    </source>
</evidence>
<accession>A0ABD5IYP1</accession>
<reference evidence="4 6" key="1">
    <citation type="submission" date="2023-01" db="EMBL/GenBank/DDBJ databases">
        <title>Genome-based reclassification of Anoxybacillus geothermalis as a later heterotypic synonym of Anoxybacillus rupiensis.</title>
        <authorList>
            <person name="Inan Bektas K."/>
            <person name="Canakci S."/>
            <person name="Belduz A.A."/>
            <person name="Guler H.H."/>
        </authorList>
    </citation>
    <scope>NUCLEOTIDE SEQUENCE [LARGE SCALE GENOMIC DNA]</scope>
    <source>
        <strain evidence="4 6">DSM 17127</strain>
    </source>
</reference>
<dbReference type="PIRSF" id="PIRSF015626">
    <property type="entry name" value="FdhD"/>
    <property type="match status" value="1"/>
</dbReference>
<dbReference type="GO" id="GO:0005737">
    <property type="term" value="C:cytoplasm"/>
    <property type="evidence" value="ECO:0007669"/>
    <property type="project" value="UniProtKB-SubCell"/>
</dbReference>
<evidence type="ECO:0000256" key="2">
    <source>
        <dbReference type="ARBA" id="ARBA00023150"/>
    </source>
</evidence>
<dbReference type="PANTHER" id="PTHR30592:SF1">
    <property type="entry name" value="SULFUR CARRIER PROTEIN FDHD"/>
    <property type="match status" value="1"/>
</dbReference>
<dbReference type="EMBL" id="JARTLI010000036">
    <property type="protein sequence ID" value="MED5052855.1"/>
    <property type="molecule type" value="Genomic_DNA"/>
</dbReference>